<dbReference type="EMBL" id="CP000473">
    <property type="protein sequence ID" value="ABJ81199.1"/>
    <property type="molecule type" value="Genomic_DNA"/>
</dbReference>
<keyword evidence="5" id="KW-0411">Iron-sulfur</keyword>
<proteinExistence type="predicted"/>
<dbReference type="InterPro" id="IPR012748">
    <property type="entry name" value="Rieske-like_NirD"/>
</dbReference>
<sequence length="110" mass="11846">MNWIRITAAENIPPREGRTVQLGDLSLAIFNTGERFLAVENRCPHNGGPLADGILGGATVTCPLHNWRICLESGQVSRPCESGAPPVRTFAIEVMEGIVMLAHDQARIAA</sequence>
<dbReference type="KEGG" id="sus:Acid_0185"/>
<dbReference type="InterPro" id="IPR036922">
    <property type="entry name" value="Rieske_2Fe-2S_sf"/>
</dbReference>
<dbReference type="AlphaFoldDB" id="Q02CL7"/>
<dbReference type="STRING" id="234267.Acid_0185"/>
<evidence type="ECO:0000256" key="6">
    <source>
        <dbReference type="ARBA" id="ARBA00023063"/>
    </source>
</evidence>
<dbReference type="PROSITE" id="PS51296">
    <property type="entry name" value="RIESKE"/>
    <property type="match status" value="1"/>
</dbReference>
<reference evidence="8" key="1">
    <citation type="submission" date="2006-10" db="EMBL/GenBank/DDBJ databases">
        <title>Complete sequence of Solibacter usitatus Ellin6076.</title>
        <authorList>
            <consortium name="US DOE Joint Genome Institute"/>
            <person name="Copeland A."/>
            <person name="Lucas S."/>
            <person name="Lapidus A."/>
            <person name="Barry K."/>
            <person name="Detter J.C."/>
            <person name="Glavina del Rio T."/>
            <person name="Hammon N."/>
            <person name="Israni S."/>
            <person name="Dalin E."/>
            <person name="Tice H."/>
            <person name="Pitluck S."/>
            <person name="Thompson L.S."/>
            <person name="Brettin T."/>
            <person name="Bruce D."/>
            <person name="Han C."/>
            <person name="Tapia R."/>
            <person name="Gilna P."/>
            <person name="Schmutz J."/>
            <person name="Larimer F."/>
            <person name="Land M."/>
            <person name="Hauser L."/>
            <person name="Kyrpides N."/>
            <person name="Mikhailova N."/>
            <person name="Janssen P.H."/>
            <person name="Kuske C.R."/>
            <person name="Richardson P."/>
        </authorList>
    </citation>
    <scope>NUCLEOTIDE SEQUENCE</scope>
    <source>
        <strain evidence="8">Ellin6076</strain>
    </source>
</reference>
<dbReference type="Pfam" id="PF00355">
    <property type="entry name" value="Rieske"/>
    <property type="match status" value="1"/>
</dbReference>
<dbReference type="eggNOG" id="COG2146">
    <property type="taxonomic scope" value="Bacteria"/>
</dbReference>
<evidence type="ECO:0000256" key="4">
    <source>
        <dbReference type="ARBA" id="ARBA00023004"/>
    </source>
</evidence>
<dbReference type="CDD" id="cd03530">
    <property type="entry name" value="Rieske_NirD_small_Bacillus"/>
    <property type="match status" value="1"/>
</dbReference>
<accession>Q02CL7</accession>
<evidence type="ECO:0000256" key="3">
    <source>
        <dbReference type="ARBA" id="ARBA00023002"/>
    </source>
</evidence>
<keyword evidence="1" id="KW-0001">2Fe-2S</keyword>
<dbReference type="GO" id="GO:0008942">
    <property type="term" value="F:nitrite reductase [NAD(P)H] activity"/>
    <property type="evidence" value="ECO:0007669"/>
    <property type="project" value="UniProtKB-EC"/>
</dbReference>
<dbReference type="InterPro" id="IPR017941">
    <property type="entry name" value="Rieske_2Fe-2S"/>
</dbReference>
<dbReference type="NCBIfam" id="TIGR02378">
    <property type="entry name" value="nirD_assim_sml"/>
    <property type="match status" value="1"/>
</dbReference>
<evidence type="ECO:0000259" key="7">
    <source>
        <dbReference type="PROSITE" id="PS51296"/>
    </source>
</evidence>
<dbReference type="FunCoup" id="Q02CL7">
    <property type="interactions" value="91"/>
</dbReference>
<gene>
    <name evidence="8" type="ordered locus">Acid_0185</name>
</gene>
<dbReference type="HOGENOM" id="CLU_055690_5_1_0"/>
<dbReference type="GO" id="GO:0042128">
    <property type="term" value="P:nitrate assimilation"/>
    <property type="evidence" value="ECO:0007669"/>
    <property type="project" value="UniProtKB-KW"/>
</dbReference>
<protein>
    <submittedName>
        <fullName evidence="8">Assimilatory nitrite reductase (NAD(P)H) small subunit</fullName>
        <ecNumber evidence="8">1.7.1.4</ecNumber>
    </submittedName>
</protein>
<name>Q02CL7_SOLUE</name>
<keyword evidence="4" id="KW-0408">Iron</keyword>
<evidence type="ECO:0000256" key="1">
    <source>
        <dbReference type="ARBA" id="ARBA00022714"/>
    </source>
</evidence>
<dbReference type="GO" id="GO:0046872">
    <property type="term" value="F:metal ion binding"/>
    <property type="evidence" value="ECO:0007669"/>
    <property type="project" value="UniProtKB-KW"/>
</dbReference>
<evidence type="ECO:0000313" key="8">
    <source>
        <dbReference type="EMBL" id="ABJ81199.1"/>
    </source>
</evidence>
<keyword evidence="2" id="KW-0479">Metal-binding</keyword>
<dbReference type="InParanoid" id="Q02CL7"/>
<dbReference type="PANTHER" id="PTHR21496:SF23">
    <property type="entry name" value="3-PHENYLPROPIONATE_CINNAMIC ACID DIOXYGENASE FERREDOXIN SUBUNIT"/>
    <property type="match status" value="1"/>
</dbReference>
<dbReference type="Gene3D" id="2.102.10.10">
    <property type="entry name" value="Rieske [2Fe-2S] iron-sulphur domain"/>
    <property type="match status" value="1"/>
</dbReference>
<keyword evidence="6" id="KW-0534">Nitrate assimilation</keyword>
<evidence type="ECO:0000256" key="5">
    <source>
        <dbReference type="ARBA" id="ARBA00023014"/>
    </source>
</evidence>
<dbReference type="EC" id="1.7.1.4" evidence="8"/>
<evidence type="ECO:0000256" key="2">
    <source>
        <dbReference type="ARBA" id="ARBA00022723"/>
    </source>
</evidence>
<dbReference type="PANTHER" id="PTHR21496">
    <property type="entry name" value="FERREDOXIN-RELATED"/>
    <property type="match status" value="1"/>
</dbReference>
<organism evidence="8">
    <name type="scientific">Solibacter usitatus (strain Ellin6076)</name>
    <dbReference type="NCBI Taxonomy" id="234267"/>
    <lineage>
        <taxon>Bacteria</taxon>
        <taxon>Pseudomonadati</taxon>
        <taxon>Acidobacteriota</taxon>
        <taxon>Terriglobia</taxon>
        <taxon>Bryobacterales</taxon>
        <taxon>Solibacteraceae</taxon>
        <taxon>Candidatus Solibacter</taxon>
    </lineage>
</organism>
<dbReference type="GO" id="GO:0051537">
    <property type="term" value="F:2 iron, 2 sulfur cluster binding"/>
    <property type="evidence" value="ECO:0007669"/>
    <property type="project" value="UniProtKB-KW"/>
</dbReference>
<feature type="domain" description="Rieske" evidence="7">
    <location>
        <begin position="4"/>
        <end position="101"/>
    </location>
</feature>
<keyword evidence="3 8" id="KW-0560">Oxidoreductase</keyword>
<dbReference type="SUPFAM" id="SSF50022">
    <property type="entry name" value="ISP domain"/>
    <property type="match status" value="1"/>
</dbReference>